<name>A0A0C3AXM2_SERVB</name>
<evidence type="ECO:0000313" key="3">
    <source>
        <dbReference type="Proteomes" id="UP000054097"/>
    </source>
</evidence>
<accession>A0A0C3AXM2</accession>
<gene>
    <name evidence="2" type="ORF">M408DRAFT_306253</name>
</gene>
<sequence>MQLGGGIPSDLQSAHFYVREDLSKLPTSNIPVVRAAWIKESYKLPKAAPLYSYLVESHQSHLSSLSLKARDAAEALKMLLEDSLIESGILCLHLRFPHNTIADWRGIYDDLRQWVQDMKDKRQEATDTAVLSVLQEFLSYSSIQNDQFTTIETPASPPDLSYHVPPNQSDITMEDIRDMKRFISLRLYGRKMQVSEYNALRTRLVEIMSRIGAN</sequence>
<feature type="domain" description="BRCT" evidence="1">
    <location>
        <begin position="1"/>
        <end position="55"/>
    </location>
</feature>
<keyword evidence="3" id="KW-1185">Reference proteome</keyword>
<dbReference type="AlphaFoldDB" id="A0A0C3AXM2"/>
<evidence type="ECO:0000313" key="2">
    <source>
        <dbReference type="EMBL" id="KIM29280.1"/>
    </source>
</evidence>
<proteinExistence type="predicted"/>
<organism evidence="2 3">
    <name type="scientific">Serendipita vermifera MAFF 305830</name>
    <dbReference type="NCBI Taxonomy" id="933852"/>
    <lineage>
        <taxon>Eukaryota</taxon>
        <taxon>Fungi</taxon>
        <taxon>Dikarya</taxon>
        <taxon>Basidiomycota</taxon>
        <taxon>Agaricomycotina</taxon>
        <taxon>Agaricomycetes</taxon>
        <taxon>Sebacinales</taxon>
        <taxon>Serendipitaceae</taxon>
        <taxon>Serendipita</taxon>
    </lineage>
</organism>
<reference evidence="2 3" key="1">
    <citation type="submission" date="2014-04" db="EMBL/GenBank/DDBJ databases">
        <authorList>
            <consortium name="DOE Joint Genome Institute"/>
            <person name="Kuo A."/>
            <person name="Zuccaro A."/>
            <person name="Kohler A."/>
            <person name="Nagy L.G."/>
            <person name="Floudas D."/>
            <person name="Copeland A."/>
            <person name="Barry K.W."/>
            <person name="Cichocki N."/>
            <person name="Veneault-Fourrey C."/>
            <person name="LaButti K."/>
            <person name="Lindquist E.A."/>
            <person name="Lipzen A."/>
            <person name="Lundell T."/>
            <person name="Morin E."/>
            <person name="Murat C."/>
            <person name="Sun H."/>
            <person name="Tunlid A."/>
            <person name="Henrissat B."/>
            <person name="Grigoriev I.V."/>
            <person name="Hibbett D.S."/>
            <person name="Martin F."/>
            <person name="Nordberg H.P."/>
            <person name="Cantor M.N."/>
            <person name="Hua S.X."/>
        </authorList>
    </citation>
    <scope>NUCLEOTIDE SEQUENCE [LARGE SCALE GENOMIC DNA]</scope>
    <source>
        <strain evidence="2 3">MAFF 305830</strain>
    </source>
</reference>
<dbReference type="EMBL" id="KN824289">
    <property type="protein sequence ID" value="KIM29280.1"/>
    <property type="molecule type" value="Genomic_DNA"/>
</dbReference>
<dbReference type="InterPro" id="IPR001357">
    <property type="entry name" value="BRCT_dom"/>
</dbReference>
<dbReference type="PROSITE" id="PS50172">
    <property type="entry name" value="BRCT"/>
    <property type="match status" value="1"/>
</dbReference>
<protein>
    <recommendedName>
        <fullName evidence="1">BRCT domain-containing protein</fullName>
    </recommendedName>
</protein>
<evidence type="ECO:0000259" key="1">
    <source>
        <dbReference type="PROSITE" id="PS50172"/>
    </source>
</evidence>
<dbReference type="Proteomes" id="UP000054097">
    <property type="component" value="Unassembled WGS sequence"/>
</dbReference>
<reference evidence="3" key="2">
    <citation type="submission" date="2015-01" db="EMBL/GenBank/DDBJ databases">
        <title>Evolutionary Origins and Diversification of the Mycorrhizal Mutualists.</title>
        <authorList>
            <consortium name="DOE Joint Genome Institute"/>
            <consortium name="Mycorrhizal Genomics Consortium"/>
            <person name="Kohler A."/>
            <person name="Kuo A."/>
            <person name="Nagy L.G."/>
            <person name="Floudas D."/>
            <person name="Copeland A."/>
            <person name="Barry K.W."/>
            <person name="Cichocki N."/>
            <person name="Veneault-Fourrey C."/>
            <person name="LaButti K."/>
            <person name="Lindquist E.A."/>
            <person name="Lipzen A."/>
            <person name="Lundell T."/>
            <person name="Morin E."/>
            <person name="Murat C."/>
            <person name="Riley R."/>
            <person name="Ohm R."/>
            <person name="Sun H."/>
            <person name="Tunlid A."/>
            <person name="Henrissat B."/>
            <person name="Grigoriev I.V."/>
            <person name="Hibbett D.S."/>
            <person name="Martin F."/>
        </authorList>
    </citation>
    <scope>NUCLEOTIDE SEQUENCE [LARGE SCALE GENOMIC DNA]</scope>
    <source>
        <strain evidence="3">MAFF 305830</strain>
    </source>
</reference>
<dbReference type="HOGENOM" id="CLU_1289636_0_0_1"/>